<proteinExistence type="predicted"/>
<dbReference type="InterPro" id="IPR010466">
    <property type="entry name" value="DUF1058"/>
</dbReference>
<reference evidence="2 3" key="1">
    <citation type="journal article" date="2014" name="PLoS ONE">
        <title>Genome Information of Methylobacterium oryzae, a Plant-Probiotic Methylotroph in the Phyllosphere.</title>
        <authorList>
            <person name="Kwak M.J."/>
            <person name="Jeong H."/>
            <person name="Madhaiyan M."/>
            <person name="Lee Y."/>
            <person name="Sa T.M."/>
            <person name="Oh T.K."/>
            <person name="Kim J.F."/>
        </authorList>
    </citation>
    <scope>NUCLEOTIDE SEQUENCE [LARGE SCALE GENOMIC DNA]</scope>
    <source>
        <strain evidence="2 3">CBMB20</strain>
    </source>
</reference>
<keyword evidence="1" id="KW-0732">Signal</keyword>
<keyword evidence="3" id="KW-1185">Reference proteome</keyword>
<dbReference type="Pfam" id="PF06347">
    <property type="entry name" value="SH3_4"/>
    <property type="match status" value="2"/>
</dbReference>
<dbReference type="AlphaFoldDB" id="A0A089NYB9"/>
<dbReference type="Gene3D" id="2.30.30.40">
    <property type="entry name" value="SH3 Domains"/>
    <property type="match status" value="1"/>
</dbReference>
<dbReference type="RefSeq" id="WP_043355011.1">
    <property type="nucleotide sequence ID" value="NZ_CP003811.1"/>
</dbReference>
<dbReference type="KEGG" id="mor:MOC_3053"/>
<dbReference type="HOGENOM" id="CLU_086360_0_0_5"/>
<dbReference type="GeneID" id="96602884"/>
<evidence type="ECO:0000256" key="1">
    <source>
        <dbReference type="SAM" id="SignalP"/>
    </source>
</evidence>
<feature type="chain" id="PRO_5001848264" evidence="1">
    <location>
        <begin position="25"/>
        <end position="187"/>
    </location>
</feature>
<dbReference type="Proteomes" id="UP000029492">
    <property type="component" value="Chromosome"/>
</dbReference>
<dbReference type="EMBL" id="CP003811">
    <property type="protein sequence ID" value="AIQ90808.1"/>
    <property type="molecule type" value="Genomic_DNA"/>
</dbReference>
<accession>A0A089NYB9</accession>
<gene>
    <name evidence="2" type="ORF">MOC_3053</name>
</gene>
<name>A0A089NYB9_9HYPH</name>
<feature type="signal peptide" evidence="1">
    <location>
        <begin position="1"/>
        <end position="24"/>
    </location>
</feature>
<evidence type="ECO:0000313" key="3">
    <source>
        <dbReference type="Proteomes" id="UP000029492"/>
    </source>
</evidence>
<protein>
    <submittedName>
        <fullName evidence="2">Protein of unassigned function</fullName>
    </submittedName>
</protein>
<evidence type="ECO:0000313" key="2">
    <source>
        <dbReference type="EMBL" id="AIQ90808.1"/>
    </source>
</evidence>
<dbReference type="eggNOG" id="COG3807">
    <property type="taxonomic scope" value="Bacteria"/>
</dbReference>
<sequence length="187" mass="20240">MRVSRLSFAVVAMLAGGLATGARAAPPAGPEAGVGPVTKLPLPRYASLKTDRVNLREGPSKDHRTLWVFQRAGLPVEIIGEFETWRRIRDSEGTEGWVLHSLLSGRRTAIVNAGPDKGVEKAAVSLRAKADDGAEDEAKLQTGVIGSVKSCTGTWCRLIVALPNKRDVDGYIRQNRLWGVYPNEVVE</sequence>
<organism evidence="2 3">
    <name type="scientific">Methylobacterium oryzae CBMB20</name>
    <dbReference type="NCBI Taxonomy" id="693986"/>
    <lineage>
        <taxon>Bacteria</taxon>
        <taxon>Pseudomonadati</taxon>
        <taxon>Pseudomonadota</taxon>
        <taxon>Alphaproteobacteria</taxon>
        <taxon>Hyphomicrobiales</taxon>
        <taxon>Methylobacteriaceae</taxon>
        <taxon>Methylobacterium</taxon>
    </lineage>
</organism>
<dbReference type="STRING" id="693986.MOC_3053"/>